<dbReference type="AlphaFoldDB" id="N6USH5"/>
<dbReference type="PATRIC" id="fig|363754.4.peg.5783"/>
<keyword evidence="5" id="KW-0560">Oxidoreductase</keyword>
<dbReference type="EMBL" id="AQHN01000088">
    <property type="protein sequence ID" value="ENN84640.1"/>
    <property type="molecule type" value="Genomic_DNA"/>
</dbReference>
<comment type="cofactor">
    <cofactor evidence="1">
        <name>FAD</name>
        <dbReference type="ChEBI" id="CHEBI:57692"/>
    </cofactor>
</comment>
<comment type="similarity">
    <text evidence="2">Belongs to the GMC oxidoreductase family.</text>
</comment>
<gene>
    <name evidence="9" type="ORF">RHSP_69316</name>
</gene>
<reference evidence="9 10" key="1">
    <citation type="journal article" date="2012" name="BMC Genomics">
        <title>Genomic basis of broad host range and environmental adaptability of Rhizobium tropici CIAT 899 and Rhizobium sp. PRF 81 which are used in inoculants for common bean (Phaseolus vulgaris L.).</title>
        <authorList>
            <person name="Ormeno-Orrillo E."/>
            <person name="Menna P."/>
            <person name="Almeida L.G."/>
            <person name="Ollero F.J."/>
            <person name="Nicolas M.F."/>
            <person name="Pains Rodrigues E."/>
            <person name="Shigueyoshi Nakatani A."/>
            <person name="Silva Batista J.S."/>
            <person name="Oliveira Chueire L.M."/>
            <person name="Souza R.C."/>
            <person name="Ribeiro Vasconcelos A.T."/>
            <person name="Megias M."/>
            <person name="Hungria M."/>
            <person name="Martinez-Romero E."/>
        </authorList>
    </citation>
    <scope>NUCLEOTIDE SEQUENCE [LARGE SCALE GENOMIC DNA]</scope>
    <source>
        <strain evidence="9 10">PRF 81</strain>
    </source>
</reference>
<evidence type="ECO:0000313" key="9">
    <source>
        <dbReference type="EMBL" id="ENN84640.1"/>
    </source>
</evidence>
<evidence type="ECO:0000256" key="3">
    <source>
        <dbReference type="ARBA" id="ARBA00022630"/>
    </source>
</evidence>
<organism evidence="9 10">
    <name type="scientific">Rhizobium freirei PRF 81</name>
    <dbReference type="NCBI Taxonomy" id="363754"/>
    <lineage>
        <taxon>Bacteria</taxon>
        <taxon>Pseudomonadati</taxon>
        <taxon>Pseudomonadota</taxon>
        <taxon>Alphaproteobacteria</taxon>
        <taxon>Hyphomicrobiales</taxon>
        <taxon>Rhizobiaceae</taxon>
        <taxon>Rhizobium/Agrobacterium group</taxon>
        <taxon>Rhizobium</taxon>
    </lineage>
</organism>
<dbReference type="Proteomes" id="UP000012429">
    <property type="component" value="Unassembled WGS sequence"/>
</dbReference>
<dbReference type="InterPro" id="IPR036188">
    <property type="entry name" value="FAD/NAD-bd_sf"/>
</dbReference>
<evidence type="ECO:0000259" key="8">
    <source>
        <dbReference type="Pfam" id="PF05199"/>
    </source>
</evidence>
<keyword evidence="4" id="KW-0274">FAD</keyword>
<evidence type="ECO:0000259" key="7">
    <source>
        <dbReference type="Pfam" id="PF01266"/>
    </source>
</evidence>
<evidence type="ECO:0008006" key="11">
    <source>
        <dbReference type="Google" id="ProtNLM"/>
    </source>
</evidence>
<evidence type="ECO:0000256" key="4">
    <source>
        <dbReference type="ARBA" id="ARBA00022827"/>
    </source>
</evidence>
<dbReference type="Pfam" id="PF05199">
    <property type="entry name" value="GMC_oxred_C"/>
    <property type="match status" value="1"/>
</dbReference>
<evidence type="ECO:0000256" key="2">
    <source>
        <dbReference type="ARBA" id="ARBA00010790"/>
    </source>
</evidence>
<name>N6USH5_9HYPH</name>
<dbReference type="InterPro" id="IPR051473">
    <property type="entry name" value="P2Ox-like"/>
</dbReference>
<dbReference type="STRING" id="363754.RHSP_69316"/>
<dbReference type="InterPro" id="IPR006076">
    <property type="entry name" value="FAD-dep_OxRdtase"/>
</dbReference>
<evidence type="ECO:0000256" key="1">
    <source>
        <dbReference type="ARBA" id="ARBA00001974"/>
    </source>
</evidence>
<dbReference type="SUPFAM" id="SSF51905">
    <property type="entry name" value="FAD/NAD(P)-binding domain"/>
    <property type="match status" value="1"/>
</dbReference>
<protein>
    <recommendedName>
        <fullName evidence="11">Glucose-methanol-choline oxidoreductase</fullName>
    </recommendedName>
</protein>
<dbReference type="GO" id="GO:0016614">
    <property type="term" value="F:oxidoreductase activity, acting on CH-OH group of donors"/>
    <property type="evidence" value="ECO:0007669"/>
    <property type="project" value="InterPro"/>
</dbReference>
<dbReference type="Gene3D" id="3.50.50.60">
    <property type="entry name" value="FAD/NAD(P)-binding domain"/>
    <property type="match status" value="2"/>
</dbReference>
<evidence type="ECO:0000256" key="5">
    <source>
        <dbReference type="ARBA" id="ARBA00023002"/>
    </source>
</evidence>
<feature type="region of interest" description="Disordered" evidence="6">
    <location>
        <begin position="563"/>
        <end position="584"/>
    </location>
</feature>
<feature type="domain" description="Glucose-methanol-choline oxidoreductase C-terminal" evidence="8">
    <location>
        <begin position="429"/>
        <end position="553"/>
    </location>
</feature>
<proteinExistence type="inferred from homology"/>
<keyword evidence="3" id="KW-0285">Flavoprotein</keyword>
<evidence type="ECO:0000313" key="10">
    <source>
        <dbReference type="Proteomes" id="UP000012429"/>
    </source>
</evidence>
<keyword evidence="10" id="KW-1185">Reference proteome</keyword>
<accession>N6USH5</accession>
<sequence>MLVENGKVGGKTIMISRDLRSMPHGIEIYADIAIVGGGPAGIAIARELADTRIRVLVIESGGHSYEAETQALNSVENIGQPFVSRNALSEGRGYGGRLAWLNDIPAFELRNRLLGGSSHTWIGKCAAFDEMDFRSRPWLPLSGWPIEHSQLLPALDRAGKLLNLGPNRYDESLFALLHSTPDDLGLDRRLLRPFFWQFSHMRQSRAEPTRFGRLALDITAANIDFLTHATVTRINVDSHGRRVTSLDLRSTAGRSASVHANTIILCGGGIENARLLLASNSVLPAGIGNGYDVVGRYLCDHPRTSLCSFTARAIGAVARHFNFYGLNHEGRTQFYLRGLSLSPEIQAQEGLTNCAAYPVQVYAPDDPWAALWRLTKGTTKTFKADLLAVARSADMVTTGLYDRLVRKRGLPHRSTELRFDVMAEQQLDAESRITLAEQRDRFGQPLPRINWKIGPREIDSVRRLALVISDEFARVGLPKPRLPDWIAADEAAASVFMDMAHPSCTTRMGADPRTSVVDGNAMVHGIEGLFIAGSSVFSTPGHANPTLMLLALAIRLADHLKQRHTAAQSHKPPVSEPDLSLQQG</sequence>
<feature type="domain" description="FAD dependent oxidoreductase" evidence="7">
    <location>
        <begin position="31"/>
        <end position="269"/>
    </location>
</feature>
<comment type="caution">
    <text evidence="9">The sequence shown here is derived from an EMBL/GenBank/DDBJ whole genome shotgun (WGS) entry which is preliminary data.</text>
</comment>
<dbReference type="PANTHER" id="PTHR42784:SF1">
    <property type="entry name" value="PYRANOSE 2-OXIDASE"/>
    <property type="match status" value="1"/>
</dbReference>
<evidence type="ECO:0000256" key="6">
    <source>
        <dbReference type="SAM" id="MobiDB-lite"/>
    </source>
</evidence>
<dbReference type="InterPro" id="IPR007867">
    <property type="entry name" value="GMC_OxRtase_C"/>
</dbReference>
<dbReference type="Pfam" id="PF01266">
    <property type="entry name" value="DAO"/>
    <property type="match status" value="1"/>
</dbReference>
<dbReference type="PANTHER" id="PTHR42784">
    <property type="entry name" value="PYRANOSE 2-OXIDASE"/>
    <property type="match status" value="1"/>
</dbReference>